<keyword evidence="2" id="KW-1185">Reference proteome</keyword>
<evidence type="ECO:0008006" key="3">
    <source>
        <dbReference type="Google" id="ProtNLM"/>
    </source>
</evidence>
<name>A0A1L1PAQ3_HYDIT</name>
<sequence>MTLPALDLLLLPLREPERLGTLTPGQWDLLVRQGRRADVLARAAERIEAAGRWADVPPEVARHLQSMRLLAQRQHEELRHETGQLLRVFESAGLPLVLLKGAAYVLQDLRVGEGRMVSDIDILVPRERLAHVESALMLSGWVSTNNNPYDQRYYRTWMHELPPMRHLRRGTVLDVHHALVPLSGRLRADPSAMLADIRPIPGNPGVYALSPTDMVLHSAAHLYAEGELELGCRGLLDIELLVLEFAQDADFWPTLTQRAAALRWERPLAQALVYLDELLSTPLPPEVRDWALKVHQHSAPAWRGRLLDAMYLRALRPDHASLSDRWTALARAGLYVRGHWLRMPPWLLAGHLARKALMAARAPKPTEA</sequence>
<dbReference type="InterPro" id="IPR039498">
    <property type="entry name" value="NTP_transf_5"/>
</dbReference>
<protein>
    <recommendedName>
        <fullName evidence="3">Nucleotidyltransferase family protein</fullName>
    </recommendedName>
</protein>
<dbReference type="Pfam" id="PF14907">
    <property type="entry name" value="NTP_transf_5"/>
    <property type="match status" value="1"/>
</dbReference>
<reference evidence="2" key="1">
    <citation type="submission" date="2014-02" db="EMBL/GenBank/DDBJ databases">
        <authorList>
            <person name="Gan H."/>
        </authorList>
    </citation>
    <scope>NUCLEOTIDE SEQUENCE [LARGE SCALE GENOMIC DNA]</scope>
    <source>
        <strain evidence="2">S1</strain>
    </source>
</reference>
<accession>A0A1L1PAQ3</accession>
<gene>
    <name evidence="1" type="ORF">BN948_01511</name>
</gene>
<dbReference type="Proteomes" id="UP000028878">
    <property type="component" value="Unassembled WGS sequence"/>
</dbReference>
<reference evidence="2" key="2">
    <citation type="submission" date="2014-11" db="EMBL/GenBank/DDBJ databases">
        <title>Draft genome sequence of Hydrogenophaga intermedia S1.</title>
        <authorList>
            <person name="Gan H.M."/>
            <person name="Chew T.H."/>
            <person name="Stolz A."/>
        </authorList>
    </citation>
    <scope>NUCLEOTIDE SEQUENCE [LARGE SCALE GENOMIC DNA]</scope>
    <source>
        <strain evidence="2">S1</strain>
    </source>
</reference>
<proteinExistence type="predicted"/>
<organism evidence="1 2">
    <name type="scientific">Hydrogenophaga intermedia</name>
    <dbReference type="NCBI Taxonomy" id="65786"/>
    <lineage>
        <taxon>Bacteria</taxon>
        <taxon>Pseudomonadati</taxon>
        <taxon>Pseudomonadota</taxon>
        <taxon>Betaproteobacteria</taxon>
        <taxon>Burkholderiales</taxon>
        <taxon>Comamonadaceae</taxon>
        <taxon>Hydrogenophaga</taxon>
    </lineage>
</organism>
<evidence type="ECO:0000313" key="2">
    <source>
        <dbReference type="Proteomes" id="UP000028878"/>
    </source>
</evidence>
<dbReference type="RefSeq" id="WP_009517146.1">
    <property type="nucleotide sequence ID" value="NZ_CCAE010000008.1"/>
</dbReference>
<dbReference type="EMBL" id="CCAE010000008">
    <property type="protein sequence ID" value="CDN87092.1"/>
    <property type="molecule type" value="Genomic_DNA"/>
</dbReference>
<evidence type="ECO:0000313" key="1">
    <source>
        <dbReference type="EMBL" id="CDN87092.1"/>
    </source>
</evidence>
<dbReference type="AlphaFoldDB" id="A0A1L1PAQ3"/>